<protein>
    <recommendedName>
        <fullName evidence="12">UMP-CMP kinase</fullName>
    </recommendedName>
</protein>
<evidence type="ECO:0000256" key="9">
    <source>
        <dbReference type="RuleBase" id="RU003330"/>
    </source>
</evidence>
<evidence type="ECO:0000256" key="2">
    <source>
        <dbReference type="ARBA" id="ARBA00022679"/>
    </source>
</evidence>
<reference evidence="10 11" key="1">
    <citation type="journal article" date="2014" name="Nat. Genet.">
        <title>Genome and transcriptome of the porcine whipworm Trichuris suis.</title>
        <authorList>
            <person name="Jex A.R."/>
            <person name="Nejsum P."/>
            <person name="Schwarz E.M."/>
            <person name="Hu L."/>
            <person name="Young N.D."/>
            <person name="Hall R.S."/>
            <person name="Korhonen P.K."/>
            <person name="Liao S."/>
            <person name="Thamsborg S."/>
            <person name="Xia J."/>
            <person name="Xu P."/>
            <person name="Wang S."/>
            <person name="Scheerlinck J.P."/>
            <person name="Hofmann A."/>
            <person name="Sternberg P.W."/>
            <person name="Wang J."/>
            <person name="Gasser R.B."/>
        </authorList>
    </citation>
    <scope>NUCLEOTIDE SEQUENCE [LARGE SCALE GENOMIC DNA]</scope>
    <source>
        <strain evidence="10">DCEP-RM93M</strain>
    </source>
</reference>
<dbReference type="InterPro" id="IPR027417">
    <property type="entry name" value="P-loop_NTPase"/>
</dbReference>
<dbReference type="EMBL" id="KL363268">
    <property type="protein sequence ID" value="KFD49537.1"/>
    <property type="molecule type" value="Genomic_DNA"/>
</dbReference>
<evidence type="ECO:0000256" key="8">
    <source>
        <dbReference type="ARBA" id="ARBA00048116"/>
    </source>
</evidence>
<evidence type="ECO:0000313" key="11">
    <source>
        <dbReference type="Proteomes" id="UP000030764"/>
    </source>
</evidence>
<keyword evidence="11" id="KW-1185">Reference proteome</keyword>
<evidence type="ECO:0000313" key="10">
    <source>
        <dbReference type="EMBL" id="KFD49537.1"/>
    </source>
</evidence>
<comment type="similarity">
    <text evidence="9">Belongs to the adenylate kinase family.</text>
</comment>
<dbReference type="GO" id="GO:0006207">
    <property type="term" value="P:'de novo' pyrimidine nucleobase biosynthetic process"/>
    <property type="evidence" value="ECO:0007669"/>
    <property type="project" value="InterPro"/>
</dbReference>
<dbReference type="InterPro" id="IPR006266">
    <property type="entry name" value="UMP_CMP_kinase"/>
</dbReference>
<proteinExistence type="inferred from homology"/>
<keyword evidence="7" id="KW-0539">Nucleus</keyword>
<dbReference type="GO" id="GO:0019205">
    <property type="term" value="F:nucleobase-containing compound kinase activity"/>
    <property type="evidence" value="ECO:0007669"/>
    <property type="project" value="InterPro"/>
</dbReference>
<dbReference type="Proteomes" id="UP000030764">
    <property type="component" value="Unassembled WGS sequence"/>
</dbReference>
<evidence type="ECO:0000256" key="1">
    <source>
        <dbReference type="ARBA" id="ARBA00022490"/>
    </source>
</evidence>
<keyword evidence="4 9" id="KW-0418">Kinase</keyword>
<sequence>LYISGYIVRKHCDEPNDVIKISSSKLRNNDDVDLKLRNQFQQQRLRFQLRHVVTCLSEETARRACRSQSKQASRILDSTLRYQSIRIRCGKGDRQEHDVLSFGRGRTLKPSEENSAVREVAFRACLGLYYGNLRLLVNRKCHCSILDCSRLEHSLSRMSNAVENDAKALWNVVFVLGPPGCGKGTQCKRIVQKFGYLHLSAGELLRKEQSTPGSSFRDLIDKHIREGTIVPVEITCRLLENAMKQAYGAIGFIIDGFPRNQDNLDGWKHIMSDRVNVQFVLFMDCPTEICIRRCLNRGQGRTDDNEESLTKRIHTYQMNTLPVIKYFESMNIVRRINAACDPDGTFKQVEIAFSSYLPSGAA</sequence>
<evidence type="ECO:0000256" key="6">
    <source>
        <dbReference type="ARBA" id="ARBA00022975"/>
    </source>
</evidence>
<keyword evidence="1" id="KW-0963">Cytoplasm</keyword>
<evidence type="ECO:0000256" key="3">
    <source>
        <dbReference type="ARBA" id="ARBA00022741"/>
    </source>
</evidence>
<dbReference type="Gene3D" id="3.40.50.300">
    <property type="entry name" value="P-loop containing nucleotide triphosphate hydrolases"/>
    <property type="match status" value="1"/>
</dbReference>
<dbReference type="Pfam" id="PF00406">
    <property type="entry name" value="ADK"/>
    <property type="match status" value="1"/>
</dbReference>
<dbReference type="AlphaFoldDB" id="A0A085LX41"/>
<accession>A0A085LX41</accession>
<keyword evidence="5" id="KW-0067">ATP-binding</keyword>
<dbReference type="InterPro" id="IPR000850">
    <property type="entry name" value="Adenylat/UMP-CMP_kin"/>
</dbReference>
<dbReference type="GO" id="GO:0016776">
    <property type="term" value="F:phosphotransferase activity, phosphate group as acceptor"/>
    <property type="evidence" value="ECO:0007669"/>
    <property type="project" value="InterPro"/>
</dbReference>
<dbReference type="InterPro" id="IPR033690">
    <property type="entry name" value="Adenylat_kinase_CS"/>
</dbReference>
<name>A0A085LX41_9BILA</name>
<dbReference type="HAMAP" id="MF_00235">
    <property type="entry name" value="Adenylate_kinase_Adk"/>
    <property type="match status" value="1"/>
</dbReference>
<keyword evidence="6" id="KW-0665">Pyrimidine biosynthesis</keyword>
<evidence type="ECO:0008006" key="12">
    <source>
        <dbReference type="Google" id="ProtNLM"/>
    </source>
</evidence>
<comment type="catalytic activity">
    <reaction evidence="8">
        <text>UMP + ATP = UDP + ADP</text>
        <dbReference type="Rhea" id="RHEA:24400"/>
        <dbReference type="ChEBI" id="CHEBI:30616"/>
        <dbReference type="ChEBI" id="CHEBI:57865"/>
        <dbReference type="ChEBI" id="CHEBI:58223"/>
        <dbReference type="ChEBI" id="CHEBI:456216"/>
        <dbReference type="EC" id="2.7.4.14"/>
    </reaction>
</comment>
<dbReference type="GO" id="GO:0005524">
    <property type="term" value="F:ATP binding"/>
    <property type="evidence" value="ECO:0007669"/>
    <property type="project" value="UniProtKB-KW"/>
</dbReference>
<dbReference type="PROSITE" id="PS00113">
    <property type="entry name" value="ADENYLATE_KINASE"/>
    <property type="match status" value="1"/>
</dbReference>
<dbReference type="GO" id="GO:0009123">
    <property type="term" value="P:nucleoside monophosphate metabolic process"/>
    <property type="evidence" value="ECO:0007669"/>
    <property type="project" value="UniProtKB-ARBA"/>
</dbReference>
<dbReference type="SUPFAM" id="SSF52540">
    <property type="entry name" value="P-loop containing nucleoside triphosphate hydrolases"/>
    <property type="match status" value="1"/>
</dbReference>
<evidence type="ECO:0000256" key="7">
    <source>
        <dbReference type="ARBA" id="ARBA00023242"/>
    </source>
</evidence>
<dbReference type="HAMAP" id="MF_03172">
    <property type="entry name" value="Adenylate_kinase_UMP_CMP_kin"/>
    <property type="match status" value="1"/>
</dbReference>
<organism evidence="10 11">
    <name type="scientific">Trichuris suis</name>
    <name type="common">pig whipworm</name>
    <dbReference type="NCBI Taxonomy" id="68888"/>
    <lineage>
        <taxon>Eukaryota</taxon>
        <taxon>Metazoa</taxon>
        <taxon>Ecdysozoa</taxon>
        <taxon>Nematoda</taxon>
        <taxon>Enoplea</taxon>
        <taxon>Dorylaimia</taxon>
        <taxon>Trichinellida</taxon>
        <taxon>Trichuridae</taxon>
        <taxon>Trichuris</taxon>
    </lineage>
</organism>
<dbReference type="PRINTS" id="PR00094">
    <property type="entry name" value="ADENYLTKNASE"/>
</dbReference>
<dbReference type="CDD" id="cd01428">
    <property type="entry name" value="ADK"/>
    <property type="match status" value="1"/>
</dbReference>
<dbReference type="PANTHER" id="PTHR23359">
    <property type="entry name" value="NUCLEOTIDE KINASE"/>
    <property type="match status" value="1"/>
</dbReference>
<keyword evidence="3" id="KW-0547">Nucleotide-binding</keyword>
<dbReference type="NCBIfam" id="TIGR01359">
    <property type="entry name" value="UMP_CMP_kin_fam"/>
    <property type="match status" value="1"/>
</dbReference>
<evidence type="ECO:0000256" key="5">
    <source>
        <dbReference type="ARBA" id="ARBA00022840"/>
    </source>
</evidence>
<feature type="non-terminal residue" evidence="10">
    <location>
        <position position="1"/>
    </location>
</feature>
<gene>
    <name evidence="10" type="ORF">M513_09562</name>
</gene>
<keyword evidence="2 9" id="KW-0808">Transferase</keyword>
<evidence type="ECO:0000256" key="4">
    <source>
        <dbReference type="ARBA" id="ARBA00022777"/>
    </source>
</evidence>
<dbReference type="GO" id="GO:0006221">
    <property type="term" value="P:pyrimidine nucleotide biosynthetic process"/>
    <property type="evidence" value="ECO:0007669"/>
    <property type="project" value="UniProtKB-KW"/>
</dbReference>